<proteinExistence type="predicted"/>
<evidence type="ECO:0008006" key="3">
    <source>
        <dbReference type="Google" id="ProtNLM"/>
    </source>
</evidence>
<name>A0A1N6M7J7_9VIBR</name>
<dbReference type="Pfam" id="PF06675">
    <property type="entry name" value="DUF1177"/>
    <property type="match status" value="1"/>
</dbReference>
<evidence type="ECO:0000313" key="2">
    <source>
        <dbReference type="Proteomes" id="UP000184774"/>
    </source>
</evidence>
<dbReference type="RefSeq" id="WP_074373827.1">
    <property type="nucleotide sequence ID" value="NZ_AP024907.1"/>
</dbReference>
<dbReference type="Proteomes" id="UP000184774">
    <property type="component" value="Unassembled WGS sequence"/>
</dbReference>
<protein>
    <recommendedName>
        <fullName evidence="3">DUF1177 domain-containing protein</fullName>
    </recommendedName>
</protein>
<accession>A0A1N6M7J7</accession>
<dbReference type="OrthoDB" id="9782903at2"/>
<dbReference type="AlphaFoldDB" id="A0A1N6M7J7"/>
<dbReference type="InterPro" id="IPR009561">
    <property type="entry name" value="DUF1177"/>
</dbReference>
<dbReference type="EMBL" id="FSSB01000018">
    <property type="protein sequence ID" value="SIO95327.1"/>
    <property type="molecule type" value="Genomic_DNA"/>
</dbReference>
<sequence length="316" mass="33973">MSLKQTMTAFDLLEDSQVTGHAVVALFENFEGVTAITYPIKGNKGSTDIVRIDIPGTKGKKEQGDAPTLGIIGRLGGIGARPARIGMVSDADGAVAAIACALKLATMRQRGDRLEGDVVITTHICPFAPVRPHKPVDFMDSPVTTAEILAHEVIDECDAYLSIDTTKGNRYINHKGFAISPTVIDGYILHPADDLIELMEFVTGKRAVCFPLSTADITPYSNNLHHINSIMQPATATDKPLVGVAITTETSVPGCGTGVSHETDIATVSSFCIEVAKAYSRHACSFYSEEQFEGLKKYYGSMSHLVRESEPLYAIP</sequence>
<evidence type="ECO:0000313" key="1">
    <source>
        <dbReference type="EMBL" id="SIO95327.1"/>
    </source>
</evidence>
<reference evidence="1 2" key="1">
    <citation type="submission" date="2016-12" db="EMBL/GenBank/DDBJ databases">
        <authorList>
            <person name="Song W.-J."/>
            <person name="Kurnit D.M."/>
        </authorList>
    </citation>
    <scope>NUCLEOTIDE SEQUENCE [LARGE SCALE GENOMIC DNA]</scope>
    <source>
        <strain evidence="1 2">CECT 9026</strain>
    </source>
</reference>
<organism evidence="1 2">
    <name type="scientific">Vibrio spartinae</name>
    <dbReference type="NCBI Taxonomy" id="1918945"/>
    <lineage>
        <taxon>Bacteria</taxon>
        <taxon>Pseudomonadati</taxon>
        <taxon>Pseudomonadota</taxon>
        <taxon>Gammaproteobacteria</taxon>
        <taxon>Vibrionales</taxon>
        <taxon>Vibrionaceae</taxon>
        <taxon>Vibrio</taxon>
    </lineage>
</organism>
<gene>
    <name evidence="1" type="ORF">VSP9026_03069</name>
</gene>